<evidence type="ECO:0000256" key="4">
    <source>
        <dbReference type="ARBA" id="ARBA00022692"/>
    </source>
</evidence>
<evidence type="ECO:0000256" key="8">
    <source>
        <dbReference type="SAM" id="MobiDB-lite"/>
    </source>
</evidence>
<evidence type="ECO:0000256" key="5">
    <source>
        <dbReference type="ARBA" id="ARBA00022989"/>
    </source>
</evidence>
<protein>
    <submittedName>
        <fullName evidence="11">Flagellar motor protein MotD</fullName>
    </submittedName>
</protein>
<name>A0A250KX28_9GAMM</name>
<dbReference type="Pfam" id="PF00691">
    <property type="entry name" value="OmpA"/>
    <property type="match status" value="1"/>
</dbReference>
<keyword evidence="4 9" id="KW-0812">Transmembrane</keyword>
<evidence type="ECO:0000256" key="6">
    <source>
        <dbReference type="ARBA" id="ARBA00023136"/>
    </source>
</evidence>
<feature type="transmembrane region" description="Helical" evidence="9">
    <location>
        <begin position="21"/>
        <end position="38"/>
    </location>
</feature>
<evidence type="ECO:0000256" key="9">
    <source>
        <dbReference type="SAM" id="Phobius"/>
    </source>
</evidence>
<dbReference type="CDD" id="cd07185">
    <property type="entry name" value="OmpA_C-like"/>
    <property type="match status" value="1"/>
</dbReference>
<dbReference type="InterPro" id="IPR050330">
    <property type="entry name" value="Bact_OuterMem_StrucFunc"/>
</dbReference>
<evidence type="ECO:0000259" key="10">
    <source>
        <dbReference type="PROSITE" id="PS51123"/>
    </source>
</evidence>
<evidence type="ECO:0000256" key="7">
    <source>
        <dbReference type="PROSITE-ProRule" id="PRU00473"/>
    </source>
</evidence>
<evidence type="ECO:0000256" key="1">
    <source>
        <dbReference type="ARBA" id="ARBA00004162"/>
    </source>
</evidence>
<dbReference type="PANTHER" id="PTHR30329">
    <property type="entry name" value="STATOR ELEMENT OF FLAGELLAR MOTOR COMPLEX"/>
    <property type="match status" value="1"/>
</dbReference>
<keyword evidence="11" id="KW-0969">Cilium</keyword>
<dbReference type="NCBIfam" id="NF006541">
    <property type="entry name" value="PRK09038.1"/>
    <property type="match status" value="1"/>
</dbReference>
<dbReference type="AlphaFoldDB" id="A0A250KX28"/>
<gene>
    <name evidence="11" type="ORF">sS8_2377</name>
</gene>
<feature type="region of interest" description="Disordered" evidence="8">
    <location>
        <begin position="269"/>
        <end position="297"/>
    </location>
</feature>
<comment type="similarity">
    <text evidence="2">Belongs to the MotB family.</text>
</comment>
<comment type="subcellular location">
    <subcellularLocation>
        <location evidence="1">Cell membrane</location>
        <topology evidence="1">Single-pass membrane protein</topology>
    </subcellularLocation>
</comment>
<dbReference type="Proteomes" id="UP000266313">
    <property type="component" value="Chromosome"/>
</dbReference>
<proteinExistence type="inferred from homology"/>
<dbReference type="InterPro" id="IPR025713">
    <property type="entry name" value="MotB-like_N_dom"/>
</dbReference>
<evidence type="ECO:0000256" key="2">
    <source>
        <dbReference type="ARBA" id="ARBA00008914"/>
    </source>
</evidence>
<dbReference type="Pfam" id="PF13677">
    <property type="entry name" value="MotB_plug"/>
    <property type="match status" value="1"/>
</dbReference>
<keyword evidence="6 7" id="KW-0472">Membrane</keyword>
<evidence type="ECO:0000256" key="3">
    <source>
        <dbReference type="ARBA" id="ARBA00022475"/>
    </source>
</evidence>
<dbReference type="KEGG" id="mmai:sS8_2377"/>
<dbReference type="Gene3D" id="3.30.1330.60">
    <property type="entry name" value="OmpA-like domain"/>
    <property type="match status" value="1"/>
</dbReference>
<organism evidence="11 12">
    <name type="scientific">Methylocaldum marinum</name>
    <dbReference type="NCBI Taxonomy" id="1432792"/>
    <lineage>
        <taxon>Bacteria</taxon>
        <taxon>Pseudomonadati</taxon>
        <taxon>Pseudomonadota</taxon>
        <taxon>Gammaproteobacteria</taxon>
        <taxon>Methylococcales</taxon>
        <taxon>Methylococcaceae</taxon>
        <taxon>Methylocaldum</taxon>
    </lineage>
</organism>
<dbReference type="PANTHER" id="PTHR30329:SF20">
    <property type="entry name" value="EXPORTED PROTEIN"/>
    <property type="match status" value="1"/>
</dbReference>
<keyword evidence="12" id="KW-1185">Reference proteome</keyword>
<dbReference type="GO" id="GO:0005886">
    <property type="term" value="C:plasma membrane"/>
    <property type="evidence" value="ECO:0007669"/>
    <property type="project" value="UniProtKB-SubCell"/>
</dbReference>
<keyword evidence="3" id="KW-1003">Cell membrane</keyword>
<keyword evidence="5 9" id="KW-1133">Transmembrane helix</keyword>
<accession>A0A250KX28</accession>
<dbReference type="InterPro" id="IPR006665">
    <property type="entry name" value="OmpA-like"/>
</dbReference>
<dbReference type="OrthoDB" id="9815217at2"/>
<dbReference type="SUPFAM" id="SSF103088">
    <property type="entry name" value="OmpA-like"/>
    <property type="match status" value="1"/>
</dbReference>
<dbReference type="InterPro" id="IPR036737">
    <property type="entry name" value="OmpA-like_sf"/>
</dbReference>
<dbReference type="RefSeq" id="WP_119629755.1">
    <property type="nucleotide sequence ID" value="NZ_AP017928.1"/>
</dbReference>
<evidence type="ECO:0000313" key="12">
    <source>
        <dbReference type="Proteomes" id="UP000266313"/>
    </source>
</evidence>
<sequence length="297" mass="33140">MMRRKHSEEEHVNLERWLVSYADFITLLFAFFVVMYAISSVNEGKYRVLSESLSAVFKEPQKDHNLGHTLEPIQFGQIRKGQDLLGQPARSDGLESSESVSGSAAESFEAEYARLERLAEQIEAALSPYIEDDLVAVKRYELWVEVEMKSGMFFSSGKAELAKESLPILERMAEIFRGIDNTIHVEGHTDDVPINTLEFPSNWALSSARAAVVVNQLMRDGIDPRRMAAIGYGEHHPIADNRTEDGRYRNRRVVIVLMSNAAARYKLSSGDRIEDFGAPPKTVSGPAPDAPAEAGKP</sequence>
<feature type="domain" description="OmpA-like" evidence="10">
    <location>
        <begin position="141"/>
        <end position="261"/>
    </location>
</feature>
<keyword evidence="11" id="KW-0966">Cell projection</keyword>
<reference evidence="11 12" key="1">
    <citation type="submission" date="2016-12" db="EMBL/GenBank/DDBJ databases">
        <title>Genome sequencing of Methylocaldum marinum.</title>
        <authorList>
            <person name="Takeuchi M."/>
            <person name="Kamagata Y."/>
            <person name="Hiraoka S."/>
            <person name="Oshima K."/>
            <person name="Hattori M."/>
            <person name="Iwasaki W."/>
        </authorList>
    </citation>
    <scope>NUCLEOTIDE SEQUENCE [LARGE SCALE GENOMIC DNA]</scope>
    <source>
        <strain evidence="11 12">S8</strain>
    </source>
</reference>
<dbReference type="EMBL" id="AP017928">
    <property type="protein sequence ID" value="BBA34329.1"/>
    <property type="molecule type" value="Genomic_DNA"/>
</dbReference>
<keyword evidence="11" id="KW-0282">Flagellum</keyword>
<dbReference type="PROSITE" id="PS51123">
    <property type="entry name" value="OMPA_2"/>
    <property type="match status" value="1"/>
</dbReference>
<evidence type="ECO:0000313" key="11">
    <source>
        <dbReference type="EMBL" id="BBA34329.1"/>
    </source>
</evidence>